<proteinExistence type="predicted"/>
<dbReference type="EMBL" id="JH795860">
    <property type="protein sequence ID" value="EJU03389.1"/>
    <property type="molecule type" value="Genomic_DNA"/>
</dbReference>
<dbReference type="RefSeq" id="XP_040630283.1">
    <property type="nucleotide sequence ID" value="XM_040768288.1"/>
</dbReference>
<sequence length="283" mass="31980">MSLLQKESGIISIEEEFMEAPQIANDNNPIPVDANIVILFSPTPKSTTTIKDLPTPVGDMIHQGCSLLTTEWLKVADLQHHLNAPVPSPDEAMQQILARMAVMEAEQTSLKDEFKKQQLHTMHVVAEDKQLLVINKELHAEGEQYTDKIMELGNIINKLQQEVQKKSQICNVIWKLEENIACKEVQIQNLEAYTYDHAQLNNSVQMHPLYHQSAEWSTLTRAELSYLWDLGPGKTFCLAGNISVHEFSIEQLYKTVDEIPVTYQAMAMQKLIMTFAPKASPAV</sequence>
<protein>
    <submittedName>
        <fullName evidence="1">Uncharacterized protein</fullName>
    </submittedName>
</protein>
<gene>
    <name evidence="1" type="ORF">DACRYDRAFT_106548</name>
</gene>
<name>M5G3Y7_DACPD</name>
<accession>M5G3Y7</accession>
<dbReference type="GeneID" id="63683350"/>
<dbReference type="AlphaFoldDB" id="M5G3Y7"/>
<evidence type="ECO:0000313" key="1">
    <source>
        <dbReference type="EMBL" id="EJU03389.1"/>
    </source>
</evidence>
<reference evidence="1 2" key="1">
    <citation type="journal article" date="2012" name="Science">
        <title>The Paleozoic origin of enzymatic lignin decomposition reconstructed from 31 fungal genomes.</title>
        <authorList>
            <person name="Floudas D."/>
            <person name="Binder M."/>
            <person name="Riley R."/>
            <person name="Barry K."/>
            <person name="Blanchette R.A."/>
            <person name="Henrissat B."/>
            <person name="Martinez A.T."/>
            <person name="Otillar R."/>
            <person name="Spatafora J.W."/>
            <person name="Yadav J.S."/>
            <person name="Aerts A."/>
            <person name="Benoit I."/>
            <person name="Boyd A."/>
            <person name="Carlson A."/>
            <person name="Copeland A."/>
            <person name="Coutinho P.M."/>
            <person name="de Vries R.P."/>
            <person name="Ferreira P."/>
            <person name="Findley K."/>
            <person name="Foster B."/>
            <person name="Gaskell J."/>
            <person name="Glotzer D."/>
            <person name="Gorecki P."/>
            <person name="Heitman J."/>
            <person name="Hesse C."/>
            <person name="Hori C."/>
            <person name="Igarashi K."/>
            <person name="Jurgens J.A."/>
            <person name="Kallen N."/>
            <person name="Kersten P."/>
            <person name="Kohler A."/>
            <person name="Kuees U."/>
            <person name="Kumar T.K.A."/>
            <person name="Kuo A."/>
            <person name="LaButti K."/>
            <person name="Larrondo L.F."/>
            <person name="Lindquist E."/>
            <person name="Ling A."/>
            <person name="Lombard V."/>
            <person name="Lucas S."/>
            <person name="Lundell T."/>
            <person name="Martin R."/>
            <person name="McLaughlin D.J."/>
            <person name="Morgenstern I."/>
            <person name="Morin E."/>
            <person name="Murat C."/>
            <person name="Nagy L.G."/>
            <person name="Nolan M."/>
            <person name="Ohm R.A."/>
            <person name="Patyshakuliyeva A."/>
            <person name="Rokas A."/>
            <person name="Ruiz-Duenas F.J."/>
            <person name="Sabat G."/>
            <person name="Salamov A."/>
            <person name="Samejima M."/>
            <person name="Schmutz J."/>
            <person name="Slot J.C."/>
            <person name="St John F."/>
            <person name="Stenlid J."/>
            <person name="Sun H."/>
            <person name="Sun S."/>
            <person name="Syed K."/>
            <person name="Tsang A."/>
            <person name="Wiebenga A."/>
            <person name="Young D."/>
            <person name="Pisabarro A."/>
            <person name="Eastwood D.C."/>
            <person name="Martin F."/>
            <person name="Cullen D."/>
            <person name="Grigoriev I.V."/>
            <person name="Hibbett D.S."/>
        </authorList>
    </citation>
    <scope>NUCLEOTIDE SEQUENCE [LARGE SCALE GENOMIC DNA]</scope>
    <source>
        <strain evidence="1 2">DJM-731 SS1</strain>
    </source>
</reference>
<evidence type="ECO:0000313" key="2">
    <source>
        <dbReference type="Proteomes" id="UP000030653"/>
    </source>
</evidence>
<dbReference type="HOGENOM" id="CLU_983599_0_0_1"/>
<dbReference type="Proteomes" id="UP000030653">
    <property type="component" value="Unassembled WGS sequence"/>
</dbReference>
<organism evidence="1 2">
    <name type="scientific">Dacryopinax primogenitus (strain DJM 731)</name>
    <name type="common">Brown rot fungus</name>
    <dbReference type="NCBI Taxonomy" id="1858805"/>
    <lineage>
        <taxon>Eukaryota</taxon>
        <taxon>Fungi</taxon>
        <taxon>Dikarya</taxon>
        <taxon>Basidiomycota</taxon>
        <taxon>Agaricomycotina</taxon>
        <taxon>Dacrymycetes</taxon>
        <taxon>Dacrymycetales</taxon>
        <taxon>Dacrymycetaceae</taxon>
        <taxon>Dacryopinax</taxon>
    </lineage>
</organism>
<keyword evidence="2" id="KW-1185">Reference proteome</keyword>